<comment type="caution">
    <text evidence="1">The sequence shown here is derived from an EMBL/GenBank/DDBJ whole genome shotgun (WGS) entry which is preliminary data.</text>
</comment>
<evidence type="ECO:0000313" key="2">
    <source>
        <dbReference type="Proteomes" id="UP000295606"/>
    </source>
</evidence>
<name>A0A4R5LAJ0_9BURK</name>
<dbReference type="OrthoDB" id="9098146at2"/>
<dbReference type="AlphaFoldDB" id="A0A4R5LAJ0"/>
<dbReference type="RefSeq" id="WP_133184984.1">
    <property type="nucleotide sequence ID" value="NZ_SMOD01000017.1"/>
</dbReference>
<accession>A0A4R5LAJ0</accession>
<proteinExistence type="predicted"/>
<sequence length="124" mass="14276">MCAIPDETGAAIGWLELEIDTWTTTTEPDWRRLMQAFSRNGGGFGLALAQDMFRLPWYAWRIEDVARALGVTRRSLQMALFRESYSFDAALRRCRRLNQMLREGDARCRFAAIARSAAQEPPFR</sequence>
<evidence type="ECO:0008006" key="3">
    <source>
        <dbReference type="Google" id="ProtNLM"/>
    </source>
</evidence>
<reference evidence="1 2" key="1">
    <citation type="submission" date="2019-03" db="EMBL/GenBank/DDBJ databases">
        <title>Paraburkholderia sp. isolated from native Mimosa gymnas in Guartela State Park, Brazil.</title>
        <authorList>
            <person name="Paulitsch F."/>
            <person name="Hungria M."/>
            <person name="Delamuta J.R.M."/>
            <person name="Ribeiro R.A."/>
            <person name="Dall'Agnol R."/>
            <person name="Silva J.S.B."/>
        </authorList>
    </citation>
    <scope>NUCLEOTIDE SEQUENCE [LARGE SCALE GENOMIC DNA]</scope>
    <source>
        <strain evidence="1 2">CNPSo 3008</strain>
    </source>
</reference>
<protein>
    <recommendedName>
        <fullName evidence="3">AraC family transcriptional regulator</fullName>
    </recommendedName>
</protein>
<organism evidence="1 2">
    <name type="scientific">Paraburkholderia guartelaensis</name>
    <dbReference type="NCBI Taxonomy" id="2546446"/>
    <lineage>
        <taxon>Bacteria</taxon>
        <taxon>Pseudomonadati</taxon>
        <taxon>Pseudomonadota</taxon>
        <taxon>Betaproteobacteria</taxon>
        <taxon>Burkholderiales</taxon>
        <taxon>Burkholderiaceae</taxon>
        <taxon>Paraburkholderia</taxon>
    </lineage>
</organism>
<gene>
    <name evidence="1" type="ORF">E1N52_22795</name>
</gene>
<dbReference type="EMBL" id="SMOD01000017">
    <property type="protein sequence ID" value="TDG06062.1"/>
    <property type="molecule type" value="Genomic_DNA"/>
</dbReference>
<evidence type="ECO:0000313" key="1">
    <source>
        <dbReference type="EMBL" id="TDG06062.1"/>
    </source>
</evidence>
<dbReference type="Proteomes" id="UP000295606">
    <property type="component" value="Unassembled WGS sequence"/>
</dbReference>